<reference evidence="10" key="1">
    <citation type="submission" date="2021-01" db="UniProtKB">
        <authorList>
            <consortium name="EnsemblPlants"/>
        </authorList>
    </citation>
    <scope>IDENTIFICATION</scope>
</reference>
<evidence type="ECO:0000313" key="11">
    <source>
        <dbReference type="Proteomes" id="UP000594263"/>
    </source>
</evidence>
<dbReference type="PROSITE" id="PS50089">
    <property type="entry name" value="ZF_RING_2"/>
    <property type="match status" value="1"/>
</dbReference>
<evidence type="ECO:0000313" key="10">
    <source>
        <dbReference type="EnsemblPlants" id="Kaladp0070s0063.1.v1.1.CDS.1"/>
    </source>
</evidence>
<evidence type="ECO:0000256" key="2">
    <source>
        <dbReference type="ARBA" id="ARBA00012483"/>
    </source>
</evidence>
<evidence type="ECO:0000256" key="8">
    <source>
        <dbReference type="PROSITE-ProRule" id="PRU00175"/>
    </source>
</evidence>
<feature type="domain" description="RING-type" evidence="9">
    <location>
        <begin position="204"/>
        <end position="245"/>
    </location>
</feature>
<keyword evidence="5" id="KW-0833">Ubl conjugation pathway</keyword>
<dbReference type="GO" id="GO:0008270">
    <property type="term" value="F:zinc ion binding"/>
    <property type="evidence" value="ECO:0007669"/>
    <property type="project" value="UniProtKB-KW"/>
</dbReference>
<dbReference type="CDD" id="cd16454">
    <property type="entry name" value="RING-H2_PA-TM-RING"/>
    <property type="match status" value="1"/>
</dbReference>
<proteinExistence type="inferred from homology"/>
<evidence type="ECO:0000256" key="7">
    <source>
        <dbReference type="ARBA" id="ARBA00024209"/>
    </source>
</evidence>
<evidence type="ECO:0000256" key="1">
    <source>
        <dbReference type="ARBA" id="ARBA00000900"/>
    </source>
</evidence>
<dbReference type="EnsemblPlants" id="Kaladp0070s0063.1.v1.1">
    <property type="protein sequence ID" value="Kaladp0070s0063.1.v1.1.CDS.1"/>
    <property type="gene ID" value="Kaladp0070s0063.v1.1"/>
</dbReference>
<dbReference type="EC" id="2.3.2.27" evidence="2"/>
<keyword evidence="11" id="KW-1185">Reference proteome</keyword>
<dbReference type="Gene3D" id="3.30.40.10">
    <property type="entry name" value="Zinc/RING finger domain, C3HC4 (zinc finger)"/>
    <property type="match status" value="1"/>
</dbReference>
<evidence type="ECO:0000256" key="6">
    <source>
        <dbReference type="ARBA" id="ARBA00022833"/>
    </source>
</evidence>
<comment type="similarity">
    <text evidence="7">Belongs to the RING-type zinc finger family. ATL subfamily.</text>
</comment>
<dbReference type="SMART" id="SM00184">
    <property type="entry name" value="RING"/>
    <property type="match status" value="1"/>
</dbReference>
<comment type="catalytic activity">
    <reaction evidence="1">
        <text>S-ubiquitinyl-[E2 ubiquitin-conjugating enzyme]-L-cysteine + [acceptor protein]-L-lysine = [E2 ubiquitin-conjugating enzyme]-L-cysteine + N(6)-ubiquitinyl-[acceptor protein]-L-lysine.</text>
        <dbReference type="EC" id="2.3.2.27"/>
    </reaction>
</comment>
<name>A0A7N1A2W8_KALFE</name>
<dbReference type="AlphaFoldDB" id="A0A7N1A2W8"/>
<dbReference type="InterPro" id="IPR013083">
    <property type="entry name" value="Znf_RING/FYVE/PHD"/>
</dbReference>
<dbReference type="SUPFAM" id="SSF57850">
    <property type="entry name" value="RING/U-box"/>
    <property type="match status" value="1"/>
</dbReference>
<dbReference type="InterPro" id="IPR001841">
    <property type="entry name" value="Znf_RING"/>
</dbReference>
<keyword evidence="3" id="KW-0479">Metal-binding</keyword>
<evidence type="ECO:0000259" key="9">
    <source>
        <dbReference type="PROSITE" id="PS50089"/>
    </source>
</evidence>
<protein>
    <recommendedName>
        <fullName evidence="2">RING-type E3 ubiquitin transferase</fullName>
        <ecNumber evidence="2">2.3.2.27</ecNumber>
    </recommendedName>
</protein>
<accession>A0A7N1A2W8</accession>
<dbReference type="Pfam" id="PF13639">
    <property type="entry name" value="zf-RING_2"/>
    <property type="match status" value="1"/>
</dbReference>
<evidence type="ECO:0000256" key="3">
    <source>
        <dbReference type="ARBA" id="ARBA00022723"/>
    </source>
</evidence>
<organism evidence="10 11">
    <name type="scientific">Kalanchoe fedtschenkoi</name>
    <name type="common">Lavender scallops</name>
    <name type="synonym">South American air plant</name>
    <dbReference type="NCBI Taxonomy" id="63787"/>
    <lineage>
        <taxon>Eukaryota</taxon>
        <taxon>Viridiplantae</taxon>
        <taxon>Streptophyta</taxon>
        <taxon>Embryophyta</taxon>
        <taxon>Tracheophyta</taxon>
        <taxon>Spermatophyta</taxon>
        <taxon>Magnoliopsida</taxon>
        <taxon>eudicotyledons</taxon>
        <taxon>Gunneridae</taxon>
        <taxon>Pentapetalae</taxon>
        <taxon>Saxifragales</taxon>
        <taxon>Crassulaceae</taxon>
        <taxon>Kalanchoe</taxon>
    </lineage>
</organism>
<dbReference type="Gramene" id="Kaladp0070s0063.1.v1.1">
    <property type="protein sequence ID" value="Kaladp0070s0063.1.v1.1.CDS.1"/>
    <property type="gene ID" value="Kaladp0070s0063.v1.1"/>
</dbReference>
<evidence type="ECO:0000256" key="4">
    <source>
        <dbReference type="ARBA" id="ARBA00022771"/>
    </source>
</evidence>
<keyword evidence="4 8" id="KW-0863">Zinc-finger</keyword>
<dbReference type="Proteomes" id="UP000594263">
    <property type="component" value="Unplaced"/>
</dbReference>
<dbReference type="GO" id="GO:0061630">
    <property type="term" value="F:ubiquitin protein ligase activity"/>
    <property type="evidence" value="ECO:0007669"/>
    <property type="project" value="UniProtKB-EC"/>
</dbReference>
<evidence type="ECO:0000256" key="5">
    <source>
        <dbReference type="ARBA" id="ARBA00022786"/>
    </source>
</evidence>
<dbReference type="PANTHER" id="PTHR14155">
    <property type="entry name" value="RING FINGER DOMAIN-CONTAINING"/>
    <property type="match status" value="1"/>
</dbReference>
<sequence>MMTDSISSSNPSNCRSCNVRLRTRVINESDDADAWGQIRSDSFLLQIRITMCHHVRNIPTPDYEGPLTTRLVPLTTRITQTQASSSQGIAVFVADAFRGMEPALQDHGMRRIGAFLNRFTSINSPGTPRIAVAQVCLFNLEVSRVEELMRMMMVVEEDLWGSRDAEPCVSEFRAYLGDRQKNRSGMELVKYVKKGGVVLGDGTCSVCLDEFEDEAEVVRTACAHYFHDKCIGVWLMRKASCPMCRSHMQT</sequence>
<dbReference type="PANTHER" id="PTHR14155:SF568">
    <property type="entry name" value="OS02G0759400 PROTEIN"/>
    <property type="match status" value="1"/>
</dbReference>
<dbReference type="InterPro" id="IPR053238">
    <property type="entry name" value="RING-H2_zinc_finger"/>
</dbReference>
<keyword evidence="6" id="KW-0862">Zinc</keyword>